<evidence type="ECO:0000259" key="1">
    <source>
        <dbReference type="PROSITE" id="PS50943"/>
    </source>
</evidence>
<organism evidence="2 3">
    <name type="scientific">Streptomyces nogalater</name>
    <dbReference type="NCBI Taxonomy" id="38314"/>
    <lineage>
        <taxon>Bacteria</taxon>
        <taxon>Bacillati</taxon>
        <taxon>Actinomycetota</taxon>
        <taxon>Actinomycetes</taxon>
        <taxon>Kitasatosporales</taxon>
        <taxon>Streptomycetaceae</taxon>
        <taxon>Streptomyces</taxon>
    </lineage>
</organism>
<dbReference type="SUPFAM" id="SSF47413">
    <property type="entry name" value="lambda repressor-like DNA-binding domains"/>
    <property type="match status" value="1"/>
</dbReference>
<comment type="caution">
    <text evidence="2">The sequence shown here is derived from an EMBL/GenBank/DDBJ whole genome shotgun (WGS) entry which is preliminary data.</text>
</comment>
<dbReference type="SMART" id="SM00530">
    <property type="entry name" value="HTH_XRE"/>
    <property type="match status" value="1"/>
</dbReference>
<gene>
    <name evidence="2" type="ORF">ACFP3J_14265</name>
</gene>
<sequence>MAAAHSESRRIGEVIRRARVLQGRSQKDVAASLGYHQSKVSRLESGRGTDNMGVLRAVAAELGIPAREVGLAVAREASTADPGTGEMQRRTFIAASMAVSTAALTASPDPLGGESPAGDSSDARLGLVRALLPGTSPEGTGARLDANCLRLRVGAARRLFHLCDYAGLEQVLPGLIADLRQASGGTAGSADLSGLLATAYQTLTSLLLKRNDQGNAWLAVGRAMTEAERCGDPVVLASSVRVQAHVLARAQHPTQAVGLVRLTAERLTGSYDRRSPQYLAALGLLLLRGVTSAGSGGGRGAARELLTEAKEVARYVALDRPDAWASFSPSNVALHEVSALVAFGDADRALRAARPLMRRPLPVPERRAALWIDMARAYGQQGRLADGYQALRIAETCAAQDVRRPAVRELVAGMVARDRRRTLPELHRFSRRLGVTA</sequence>
<dbReference type="CDD" id="cd00093">
    <property type="entry name" value="HTH_XRE"/>
    <property type="match status" value="1"/>
</dbReference>
<dbReference type="Gene3D" id="1.10.260.40">
    <property type="entry name" value="lambda repressor-like DNA-binding domains"/>
    <property type="match status" value="1"/>
</dbReference>
<dbReference type="PROSITE" id="PS50943">
    <property type="entry name" value="HTH_CROC1"/>
    <property type="match status" value="1"/>
</dbReference>
<name>A0ABW0WG41_STRNO</name>
<evidence type="ECO:0000313" key="3">
    <source>
        <dbReference type="Proteomes" id="UP001596065"/>
    </source>
</evidence>
<dbReference type="RefSeq" id="WP_344349177.1">
    <property type="nucleotide sequence ID" value="NZ_BAAASM010000024.1"/>
</dbReference>
<reference evidence="3" key="1">
    <citation type="journal article" date="2019" name="Int. J. Syst. Evol. Microbiol.">
        <title>The Global Catalogue of Microorganisms (GCM) 10K type strain sequencing project: providing services to taxonomists for standard genome sequencing and annotation.</title>
        <authorList>
            <consortium name="The Broad Institute Genomics Platform"/>
            <consortium name="The Broad Institute Genome Sequencing Center for Infectious Disease"/>
            <person name="Wu L."/>
            <person name="Ma J."/>
        </authorList>
    </citation>
    <scope>NUCLEOTIDE SEQUENCE [LARGE SCALE GENOMIC DNA]</scope>
    <source>
        <strain evidence="3">KCTC 5701</strain>
    </source>
</reference>
<keyword evidence="3" id="KW-1185">Reference proteome</keyword>
<dbReference type="InterPro" id="IPR001387">
    <property type="entry name" value="Cro/C1-type_HTH"/>
</dbReference>
<protein>
    <submittedName>
        <fullName evidence="2">Helix-turn-helix domain-containing protein</fullName>
    </submittedName>
</protein>
<dbReference type="InterPro" id="IPR010982">
    <property type="entry name" value="Lambda_DNA-bd_dom_sf"/>
</dbReference>
<evidence type="ECO:0000313" key="2">
    <source>
        <dbReference type="EMBL" id="MFC5656645.1"/>
    </source>
</evidence>
<proteinExistence type="predicted"/>
<accession>A0ABW0WG41</accession>
<dbReference type="Proteomes" id="UP001596065">
    <property type="component" value="Unassembled WGS sequence"/>
</dbReference>
<dbReference type="EMBL" id="JBHSOE010000019">
    <property type="protein sequence ID" value="MFC5656645.1"/>
    <property type="molecule type" value="Genomic_DNA"/>
</dbReference>
<dbReference type="Pfam" id="PF13560">
    <property type="entry name" value="HTH_31"/>
    <property type="match status" value="1"/>
</dbReference>
<feature type="domain" description="HTH cro/C1-type" evidence="1">
    <location>
        <begin position="15"/>
        <end position="69"/>
    </location>
</feature>